<dbReference type="PANTHER" id="PTHR43289:SF6">
    <property type="entry name" value="SERINE_THREONINE-PROTEIN KINASE NEKL-3"/>
    <property type="match status" value="1"/>
</dbReference>
<keyword evidence="9" id="KW-0472">Membrane</keyword>
<evidence type="ECO:0000256" key="7">
    <source>
        <dbReference type="PROSITE-ProRule" id="PRU10141"/>
    </source>
</evidence>
<dbReference type="EC" id="2.7.11.1" evidence="1"/>
<organism evidence="11 12">
    <name type="scientific">Streptosporangium vulgare</name>
    <dbReference type="NCBI Taxonomy" id="46190"/>
    <lineage>
        <taxon>Bacteria</taxon>
        <taxon>Bacillati</taxon>
        <taxon>Actinomycetota</taxon>
        <taxon>Actinomycetes</taxon>
        <taxon>Streptosporangiales</taxon>
        <taxon>Streptosporangiaceae</taxon>
        <taxon>Streptosporangium</taxon>
    </lineage>
</organism>
<name>A0ABV5T919_9ACTN</name>
<dbReference type="Gene3D" id="3.30.200.20">
    <property type="entry name" value="Phosphorylase Kinase, domain 1"/>
    <property type="match status" value="1"/>
</dbReference>
<dbReference type="CDD" id="cd14014">
    <property type="entry name" value="STKc_PknB_like"/>
    <property type="match status" value="1"/>
</dbReference>
<evidence type="ECO:0000259" key="10">
    <source>
        <dbReference type="PROSITE" id="PS50011"/>
    </source>
</evidence>
<dbReference type="SMART" id="SM00220">
    <property type="entry name" value="S_TKc"/>
    <property type="match status" value="1"/>
</dbReference>
<dbReference type="PANTHER" id="PTHR43289">
    <property type="entry name" value="MITOGEN-ACTIVATED PROTEIN KINASE KINASE KINASE 20-RELATED"/>
    <property type="match status" value="1"/>
</dbReference>
<reference evidence="11 12" key="1">
    <citation type="submission" date="2024-09" db="EMBL/GenBank/DDBJ databases">
        <authorList>
            <person name="Sun Q."/>
            <person name="Mori K."/>
        </authorList>
    </citation>
    <scope>NUCLEOTIDE SEQUENCE [LARGE SCALE GENOMIC DNA]</scope>
    <source>
        <strain evidence="11 12">JCM 3028</strain>
    </source>
</reference>
<feature type="binding site" evidence="7">
    <location>
        <position position="45"/>
    </location>
    <ligand>
        <name>ATP</name>
        <dbReference type="ChEBI" id="CHEBI:30616"/>
    </ligand>
</feature>
<evidence type="ECO:0000256" key="6">
    <source>
        <dbReference type="ARBA" id="ARBA00022840"/>
    </source>
</evidence>
<gene>
    <name evidence="11" type="ORF">ACFFRH_08100</name>
</gene>
<evidence type="ECO:0000256" key="2">
    <source>
        <dbReference type="ARBA" id="ARBA00022527"/>
    </source>
</evidence>
<dbReference type="InterPro" id="IPR011009">
    <property type="entry name" value="Kinase-like_dom_sf"/>
</dbReference>
<dbReference type="PROSITE" id="PS00107">
    <property type="entry name" value="PROTEIN_KINASE_ATP"/>
    <property type="match status" value="1"/>
</dbReference>
<evidence type="ECO:0000256" key="4">
    <source>
        <dbReference type="ARBA" id="ARBA00022741"/>
    </source>
</evidence>
<feature type="region of interest" description="Disordered" evidence="8">
    <location>
        <begin position="287"/>
        <end position="308"/>
    </location>
</feature>
<dbReference type="InterPro" id="IPR000719">
    <property type="entry name" value="Prot_kinase_dom"/>
</dbReference>
<feature type="transmembrane region" description="Helical" evidence="9">
    <location>
        <begin position="316"/>
        <end position="339"/>
    </location>
</feature>
<dbReference type="Pfam" id="PF00069">
    <property type="entry name" value="Pkinase"/>
    <property type="match status" value="1"/>
</dbReference>
<dbReference type="InterPro" id="IPR008271">
    <property type="entry name" value="Ser/Thr_kinase_AS"/>
</dbReference>
<evidence type="ECO:0000256" key="8">
    <source>
        <dbReference type="SAM" id="MobiDB-lite"/>
    </source>
</evidence>
<dbReference type="Proteomes" id="UP001589610">
    <property type="component" value="Unassembled WGS sequence"/>
</dbReference>
<dbReference type="RefSeq" id="WP_386155352.1">
    <property type="nucleotide sequence ID" value="NZ_JBHMBS010000003.1"/>
</dbReference>
<feature type="domain" description="Protein kinase" evidence="10">
    <location>
        <begin position="16"/>
        <end position="270"/>
    </location>
</feature>
<evidence type="ECO:0000313" key="11">
    <source>
        <dbReference type="EMBL" id="MFB9675446.1"/>
    </source>
</evidence>
<dbReference type="InterPro" id="IPR017441">
    <property type="entry name" value="Protein_kinase_ATP_BS"/>
</dbReference>
<evidence type="ECO:0000256" key="1">
    <source>
        <dbReference type="ARBA" id="ARBA00012513"/>
    </source>
</evidence>
<comment type="caution">
    <text evidence="11">The sequence shown here is derived from an EMBL/GenBank/DDBJ whole genome shotgun (WGS) entry which is preliminary data.</text>
</comment>
<keyword evidence="5 11" id="KW-0418">Kinase</keyword>
<sequence>MTDRVAGPLPVLAGRYRALAKLGAGGMGVVWRARDELLHREVAIKEVRLDPNLPEAQRAEARERTMREARAAARLGHPSIVAVHDVVAQDGRPWIVMDLVDGRSLEQAVQAEGPLPPRRVAMIGLAVLDALALAHSRGIVHRDVKPANIMLARNGGVLLTDFGIATLEGDVQLTSPDALVGSPAYMAPERLRGTDDGPATDLWSLGATLYTAVEGHSPFRRDTSAATIGAILTQEAPRPRRAGDLAPVLVAALVKDPRQRPGEAGLRAALRQISQGLPVEPLSRLSPALPFPPGSPVSSQETVPGRRTAPRRRTGLIAGAALAAVAVLATGTVLLMTAADDPEASRPSPPAAGAGRFATVPDACLLLAGAQSRAVVPGSTPAPAATALKEGESYCGWGDPSEVRWLRLSLTHKAPVRSKTAPDVAHEFFVAERKKIVADRGSGLLGATGAVRNTGRLGAEAFAYDVTALDRINSTVRFRISNLLVEVDVSQKGERPDAELRGHALRVARQVAEKLNSSD</sequence>
<evidence type="ECO:0000256" key="3">
    <source>
        <dbReference type="ARBA" id="ARBA00022679"/>
    </source>
</evidence>
<keyword evidence="12" id="KW-1185">Reference proteome</keyword>
<keyword evidence="4 7" id="KW-0547">Nucleotide-binding</keyword>
<dbReference type="Gene3D" id="1.10.510.10">
    <property type="entry name" value="Transferase(Phosphotransferase) domain 1"/>
    <property type="match status" value="1"/>
</dbReference>
<dbReference type="EMBL" id="JBHMBS010000003">
    <property type="protein sequence ID" value="MFB9675446.1"/>
    <property type="molecule type" value="Genomic_DNA"/>
</dbReference>
<evidence type="ECO:0000313" key="12">
    <source>
        <dbReference type="Proteomes" id="UP001589610"/>
    </source>
</evidence>
<evidence type="ECO:0000256" key="5">
    <source>
        <dbReference type="ARBA" id="ARBA00022777"/>
    </source>
</evidence>
<protein>
    <recommendedName>
        <fullName evidence="1">non-specific serine/threonine protein kinase</fullName>
        <ecNumber evidence="1">2.7.11.1</ecNumber>
    </recommendedName>
</protein>
<keyword evidence="9" id="KW-1133">Transmembrane helix</keyword>
<keyword evidence="6 7" id="KW-0067">ATP-binding</keyword>
<proteinExistence type="predicted"/>
<keyword evidence="2" id="KW-0723">Serine/threonine-protein kinase</keyword>
<dbReference type="PROSITE" id="PS00108">
    <property type="entry name" value="PROTEIN_KINASE_ST"/>
    <property type="match status" value="1"/>
</dbReference>
<accession>A0ABV5T919</accession>
<keyword evidence="3 11" id="KW-0808">Transferase</keyword>
<evidence type="ECO:0000256" key="9">
    <source>
        <dbReference type="SAM" id="Phobius"/>
    </source>
</evidence>
<keyword evidence="9" id="KW-0812">Transmembrane</keyword>
<dbReference type="PROSITE" id="PS50011">
    <property type="entry name" value="PROTEIN_KINASE_DOM"/>
    <property type="match status" value="1"/>
</dbReference>
<dbReference type="SUPFAM" id="SSF56112">
    <property type="entry name" value="Protein kinase-like (PK-like)"/>
    <property type="match status" value="1"/>
</dbReference>
<dbReference type="GO" id="GO:0004674">
    <property type="term" value="F:protein serine/threonine kinase activity"/>
    <property type="evidence" value="ECO:0007669"/>
    <property type="project" value="UniProtKB-EC"/>
</dbReference>